<dbReference type="Proteomes" id="UP000492821">
    <property type="component" value="Unassembled WGS sequence"/>
</dbReference>
<accession>A0A7E4VR04</accession>
<keyword evidence="2" id="KW-0732">Signal</keyword>
<evidence type="ECO:0000313" key="4">
    <source>
        <dbReference type="WBParaSite" id="Pan_g24120.t1"/>
    </source>
</evidence>
<feature type="coiled-coil region" evidence="1">
    <location>
        <begin position="70"/>
        <end position="97"/>
    </location>
</feature>
<keyword evidence="3" id="KW-1185">Reference proteome</keyword>
<feature type="signal peptide" evidence="2">
    <location>
        <begin position="1"/>
        <end position="23"/>
    </location>
</feature>
<organism evidence="3 4">
    <name type="scientific">Panagrellus redivivus</name>
    <name type="common">Microworm</name>
    <dbReference type="NCBI Taxonomy" id="6233"/>
    <lineage>
        <taxon>Eukaryota</taxon>
        <taxon>Metazoa</taxon>
        <taxon>Ecdysozoa</taxon>
        <taxon>Nematoda</taxon>
        <taxon>Chromadorea</taxon>
        <taxon>Rhabditida</taxon>
        <taxon>Tylenchina</taxon>
        <taxon>Panagrolaimomorpha</taxon>
        <taxon>Panagrolaimoidea</taxon>
        <taxon>Panagrolaimidae</taxon>
        <taxon>Panagrellus</taxon>
    </lineage>
</organism>
<reference evidence="3" key="1">
    <citation type="journal article" date="2013" name="Genetics">
        <title>The draft genome and transcriptome of Panagrellus redivivus are shaped by the harsh demands of a free-living lifestyle.</title>
        <authorList>
            <person name="Srinivasan J."/>
            <person name="Dillman A.R."/>
            <person name="Macchietto M.G."/>
            <person name="Heikkinen L."/>
            <person name="Lakso M."/>
            <person name="Fracchia K.M."/>
            <person name="Antoshechkin I."/>
            <person name="Mortazavi A."/>
            <person name="Wong G."/>
            <person name="Sternberg P.W."/>
        </authorList>
    </citation>
    <scope>NUCLEOTIDE SEQUENCE [LARGE SCALE GENOMIC DNA]</scope>
    <source>
        <strain evidence="3">MT8872</strain>
    </source>
</reference>
<evidence type="ECO:0000256" key="1">
    <source>
        <dbReference type="SAM" id="Coils"/>
    </source>
</evidence>
<evidence type="ECO:0000256" key="2">
    <source>
        <dbReference type="SAM" id="SignalP"/>
    </source>
</evidence>
<keyword evidence="1" id="KW-0175">Coiled coil</keyword>
<protein>
    <submittedName>
        <fullName evidence="4">Secreted protein</fullName>
    </submittedName>
</protein>
<reference evidence="4" key="2">
    <citation type="submission" date="2020-10" db="UniProtKB">
        <authorList>
            <consortium name="WormBaseParasite"/>
        </authorList>
    </citation>
    <scope>IDENTIFICATION</scope>
</reference>
<evidence type="ECO:0000313" key="3">
    <source>
        <dbReference type="Proteomes" id="UP000492821"/>
    </source>
</evidence>
<proteinExistence type="predicted"/>
<dbReference type="Gene3D" id="1.20.120.20">
    <property type="entry name" value="Apolipoprotein"/>
    <property type="match status" value="1"/>
</dbReference>
<sequence>MLSMRFFSCVVAVSCLLGVMVEGGSLSDIANKVAETASSFGDTVQDAASSAGEKLMSVTGNIGSGLNDLKDQVTGEAEAAANKISALNAEVQAAVANRTSQLAAKKDVLLSGVDPTFQPVAKNILDQLQNGTSLSDIIDYVSKATSDDPSEYLSKLADLAAQNNL</sequence>
<feature type="chain" id="PRO_5028875619" evidence="2">
    <location>
        <begin position="24"/>
        <end position="165"/>
    </location>
</feature>
<dbReference type="AlphaFoldDB" id="A0A7E4VR04"/>
<name>A0A7E4VR04_PANRE</name>
<dbReference type="WBParaSite" id="Pan_g24120.t1">
    <property type="protein sequence ID" value="Pan_g24120.t1"/>
    <property type="gene ID" value="Pan_g24120"/>
</dbReference>